<feature type="compositionally biased region" description="Low complexity" evidence="3">
    <location>
        <begin position="503"/>
        <end position="514"/>
    </location>
</feature>
<sequence length="696" mass="76745">MKRELIADRRLSFAREIPPAWNLHETELKRVGVSLSELGRVKLTIKRAGLSRGNAKALTTGSRGNSLREAFKDDARRPPAVATAIERFDSSWRRRKSSSFLGDSKCACRKKGRFYFQLAFLLFLLAFGHSGLLKSSSVLRFSARSSVTGLGVFAIGSIAVGVVSAAPIDLIADAGIRAERSANLSHITGASRKIQMYIKNRHLQILPDGTVNGSNDDTSDYTIFQRTSVSRGQLRIQGVATCLYLCMDSCGLLYGSREYTEDCVFNETLEQHNYNTYSSVRWSTAKKTLYLGLNRRGQPRRVQVKGHTLGRLSAYARVLTQVAPADRVEALHRKMLGAEHNVRHRHGSHAHRRQHHHQQQQQQQQEQQQEHETELIQQQAVCPNLPAQEKDGRDRFRCRKRKKRKKRKRRCRPGEKVGPQCQLPEDREIVSSGMSPGSSSGMTLAETSSPESKRSCEGAASEEACRKQALSATSRKRKSRVGEDGDGDEEEEEGSPTEVSPEDAAAAATDSTSDNGSHEELLTTSIEEKDEEEKEEEEERAGVAKEESAGRPEEKNGSQAIGARRNGTSSKSPRRGKALSAGSRRTTPIFRRRVTQAAAISDSSPTIATTMTTTTMTTTITTTTTTSTIVPETRSTTNLSSLPRRDSTSSPSACCDSSGTTTTTSSSPLAESSTERKESNEENATERFLGFERLAM</sequence>
<dbReference type="Proteomes" id="UP001258017">
    <property type="component" value="Unassembled WGS sequence"/>
</dbReference>
<evidence type="ECO:0000313" key="6">
    <source>
        <dbReference type="Proteomes" id="UP001258017"/>
    </source>
</evidence>
<feature type="compositionally biased region" description="Low complexity" evidence="3">
    <location>
        <begin position="648"/>
        <end position="672"/>
    </location>
</feature>
<keyword evidence="4" id="KW-0472">Membrane</keyword>
<evidence type="ECO:0000256" key="1">
    <source>
        <dbReference type="ARBA" id="ARBA00007936"/>
    </source>
</evidence>
<organism evidence="5 6">
    <name type="scientific">Odynerus spinipes</name>
    <dbReference type="NCBI Taxonomy" id="1348599"/>
    <lineage>
        <taxon>Eukaryota</taxon>
        <taxon>Metazoa</taxon>
        <taxon>Ecdysozoa</taxon>
        <taxon>Arthropoda</taxon>
        <taxon>Hexapoda</taxon>
        <taxon>Insecta</taxon>
        <taxon>Pterygota</taxon>
        <taxon>Neoptera</taxon>
        <taxon>Endopterygota</taxon>
        <taxon>Hymenoptera</taxon>
        <taxon>Apocrita</taxon>
        <taxon>Aculeata</taxon>
        <taxon>Vespoidea</taxon>
        <taxon>Vespidae</taxon>
        <taxon>Eumeninae</taxon>
        <taxon>Odynerus</taxon>
    </lineage>
</organism>
<evidence type="ECO:0000256" key="2">
    <source>
        <dbReference type="RuleBase" id="RU049442"/>
    </source>
</evidence>
<keyword evidence="4" id="KW-0812">Transmembrane</keyword>
<evidence type="ECO:0000256" key="3">
    <source>
        <dbReference type="SAM" id="MobiDB-lite"/>
    </source>
</evidence>
<dbReference type="EMBL" id="JAIFRP010000062">
    <property type="protein sequence ID" value="KAK2580239.1"/>
    <property type="molecule type" value="Genomic_DNA"/>
</dbReference>
<dbReference type="Gene3D" id="2.80.10.50">
    <property type="match status" value="1"/>
</dbReference>
<dbReference type="PRINTS" id="PR00263">
    <property type="entry name" value="HBGFFGF"/>
</dbReference>
<feature type="compositionally biased region" description="Acidic residues" evidence="3">
    <location>
        <begin position="484"/>
        <end position="495"/>
    </location>
</feature>
<reference evidence="5" key="1">
    <citation type="submission" date="2021-08" db="EMBL/GenBank/DDBJ databases">
        <authorList>
            <person name="Misof B."/>
            <person name="Oliver O."/>
            <person name="Podsiadlowski L."/>
            <person name="Donath A."/>
            <person name="Peters R."/>
            <person name="Mayer C."/>
            <person name="Rust J."/>
            <person name="Gunkel S."/>
            <person name="Lesny P."/>
            <person name="Martin S."/>
            <person name="Oeyen J.P."/>
            <person name="Petersen M."/>
            <person name="Panagiotis P."/>
            <person name="Wilbrandt J."/>
            <person name="Tanja T."/>
        </authorList>
    </citation>
    <scope>NUCLEOTIDE SEQUENCE</scope>
    <source>
        <strain evidence="5">GBR_01_08_01A</strain>
        <tissue evidence="5">Thorax + abdomen</tissue>
    </source>
</reference>
<feature type="compositionally biased region" description="Acidic residues" evidence="3">
    <location>
        <begin position="528"/>
        <end position="539"/>
    </location>
</feature>
<feature type="compositionally biased region" description="Basic residues" evidence="3">
    <location>
        <begin position="342"/>
        <end position="358"/>
    </location>
</feature>
<feature type="compositionally biased region" description="Basic and acidic residues" evidence="3">
    <location>
        <begin position="540"/>
        <end position="556"/>
    </location>
</feature>
<dbReference type="SUPFAM" id="SSF50353">
    <property type="entry name" value="Cytokine"/>
    <property type="match status" value="1"/>
</dbReference>
<keyword evidence="6" id="KW-1185">Reference proteome</keyword>
<dbReference type="GO" id="GO:0008083">
    <property type="term" value="F:growth factor activity"/>
    <property type="evidence" value="ECO:0007669"/>
    <property type="project" value="InterPro"/>
</dbReference>
<evidence type="ECO:0000313" key="5">
    <source>
        <dbReference type="EMBL" id="KAK2580239.1"/>
    </source>
</evidence>
<dbReference type="Pfam" id="PF00167">
    <property type="entry name" value="FGF"/>
    <property type="match status" value="1"/>
</dbReference>
<dbReference type="PRINTS" id="PR00262">
    <property type="entry name" value="IL1HBGF"/>
</dbReference>
<dbReference type="CDD" id="cd23311">
    <property type="entry name" value="beta-trefoil_FGF_Bnl-like"/>
    <property type="match status" value="1"/>
</dbReference>
<feature type="transmembrane region" description="Helical" evidence="4">
    <location>
        <begin position="152"/>
        <end position="172"/>
    </location>
</feature>
<reference evidence="5" key="2">
    <citation type="journal article" date="2023" name="Commun. Biol.">
        <title>Intrasexual cuticular hydrocarbon dimorphism in a wasp sheds light on hydrocarbon biosynthesis genes in Hymenoptera.</title>
        <authorList>
            <person name="Moris V.C."/>
            <person name="Podsiadlowski L."/>
            <person name="Martin S."/>
            <person name="Oeyen J.P."/>
            <person name="Donath A."/>
            <person name="Petersen M."/>
            <person name="Wilbrandt J."/>
            <person name="Misof B."/>
            <person name="Liedtke D."/>
            <person name="Thamm M."/>
            <person name="Scheiner R."/>
            <person name="Schmitt T."/>
            <person name="Niehuis O."/>
        </authorList>
    </citation>
    <scope>NUCLEOTIDE SEQUENCE</scope>
    <source>
        <strain evidence="5">GBR_01_08_01A</strain>
    </source>
</reference>
<dbReference type="PROSITE" id="PS00247">
    <property type="entry name" value="HBGF_FGF"/>
    <property type="match status" value="1"/>
</dbReference>
<feature type="compositionally biased region" description="Low complexity" evidence="3">
    <location>
        <begin position="431"/>
        <end position="442"/>
    </location>
</feature>
<dbReference type="InterPro" id="IPR008996">
    <property type="entry name" value="IL1/FGF"/>
</dbReference>
<accession>A0AAD9RID7</accession>
<feature type="compositionally biased region" description="Low complexity" evidence="3">
    <location>
        <begin position="623"/>
        <end position="637"/>
    </location>
</feature>
<feature type="region of interest" description="Disordered" evidence="3">
    <location>
        <begin position="342"/>
        <end position="590"/>
    </location>
</feature>
<comment type="caution">
    <text evidence="5">The sequence shown here is derived from an EMBL/GenBank/DDBJ whole genome shotgun (WGS) entry which is preliminary data.</text>
</comment>
<feature type="compositionally biased region" description="Basic residues" evidence="3">
    <location>
        <begin position="396"/>
        <end position="411"/>
    </location>
</feature>
<proteinExistence type="inferred from homology"/>
<protein>
    <recommendedName>
        <fullName evidence="2">Fibroblast growth factor</fullName>
        <shortName evidence="2">FGF</shortName>
    </recommendedName>
</protein>
<dbReference type="InterPro" id="IPR002209">
    <property type="entry name" value="Fibroblast_GF_fam"/>
</dbReference>
<dbReference type="AlphaFoldDB" id="A0AAD9RID7"/>
<name>A0AAD9RID7_9HYME</name>
<keyword evidence="4" id="KW-1133">Transmembrane helix</keyword>
<feature type="region of interest" description="Disordered" evidence="3">
    <location>
        <begin position="623"/>
        <end position="696"/>
    </location>
</feature>
<dbReference type="SMART" id="SM00442">
    <property type="entry name" value="FGF"/>
    <property type="match status" value="1"/>
</dbReference>
<feature type="transmembrane region" description="Helical" evidence="4">
    <location>
        <begin position="114"/>
        <end position="132"/>
    </location>
</feature>
<comment type="similarity">
    <text evidence="1 2">Belongs to the heparin-binding growth factors family.</text>
</comment>
<evidence type="ECO:0000256" key="4">
    <source>
        <dbReference type="SAM" id="Phobius"/>
    </source>
</evidence>
<dbReference type="PANTHER" id="PTHR11486">
    <property type="entry name" value="FIBROBLAST GROWTH FACTOR"/>
    <property type="match status" value="1"/>
</dbReference>
<gene>
    <name evidence="5" type="ORF">KPH14_012493</name>
</gene>